<feature type="domain" description="SLC26A/SulP transporter" evidence="6">
    <location>
        <begin position="50"/>
        <end position="439"/>
    </location>
</feature>
<dbReference type="InterPro" id="IPR001902">
    <property type="entry name" value="SLC26A/SulP_fam"/>
</dbReference>
<evidence type="ECO:0000313" key="8">
    <source>
        <dbReference type="Proteomes" id="UP000324832"/>
    </source>
</evidence>
<feature type="transmembrane region" description="Helical" evidence="5">
    <location>
        <begin position="125"/>
        <end position="148"/>
    </location>
</feature>
<dbReference type="SUPFAM" id="SSF52091">
    <property type="entry name" value="SpoIIaa-like"/>
    <property type="match status" value="1"/>
</dbReference>
<organism evidence="7 8">
    <name type="scientific">Leptidea sinapis</name>
    <dbReference type="NCBI Taxonomy" id="189913"/>
    <lineage>
        <taxon>Eukaryota</taxon>
        <taxon>Metazoa</taxon>
        <taxon>Ecdysozoa</taxon>
        <taxon>Arthropoda</taxon>
        <taxon>Hexapoda</taxon>
        <taxon>Insecta</taxon>
        <taxon>Pterygota</taxon>
        <taxon>Neoptera</taxon>
        <taxon>Endopterygota</taxon>
        <taxon>Lepidoptera</taxon>
        <taxon>Glossata</taxon>
        <taxon>Ditrysia</taxon>
        <taxon>Papilionoidea</taxon>
        <taxon>Pieridae</taxon>
        <taxon>Dismorphiinae</taxon>
        <taxon>Leptidea</taxon>
    </lineage>
</organism>
<dbReference type="Pfam" id="PF00916">
    <property type="entry name" value="Sulfate_transp"/>
    <property type="match status" value="1"/>
</dbReference>
<evidence type="ECO:0000256" key="3">
    <source>
        <dbReference type="ARBA" id="ARBA00022989"/>
    </source>
</evidence>
<feature type="transmembrane region" description="Helical" evidence="5">
    <location>
        <begin position="239"/>
        <end position="263"/>
    </location>
</feature>
<dbReference type="EMBL" id="FZQP02000004">
    <property type="protein sequence ID" value="VVC86601.1"/>
    <property type="molecule type" value="Genomic_DNA"/>
</dbReference>
<comment type="subcellular location">
    <subcellularLocation>
        <location evidence="1">Membrane</location>
        <topology evidence="1">Multi-pass membrane protein</topology>
    </subcellularLocation>
</comment>
<evidence type="ECO:0000256" key="4">
    <source>
        <dbReference type="ARBA" id="ARBA00023136"/>
    </source>
</evidence>
<feature type="transmembrane region" description="Helical" evidence="5">
    <location>
        <begin position="299"/>
        <end position="319"/>
    </location>
</feature>
<evidence type="ECO:0000256" key="2">
    <source>
        <dbReference type="ARBA" id="ARBA00022692"/>
    </source>
</evidence>
<feature type="transmembrane region" description="Helical" evidence="5">
    <location>
        <begin position="433"/>
        <end position="453"/>
    </location>
</feature>
<dbReference type="GO" id="GO:0016020">
    <property type="term" value="C:membrane"/>
    <property type="evidence" value="ECO:0007669"/>
    <property type="project" value="UniProtKB-SubCell"/>
</dbReference>
<feature type="transmembrane region" description="Helical" evidence="5">
    <location>
        <begin position="406"/>
        <end position="426"/>
    </location>
</feature>
<feature type="transmembrane region" description="Helical" evidence="5">
    <location>
        <begin position="102"/>
        <end position="119"/>
    </location>
</feature>
<dbReference type="GO" id="GO:0055085">
    <property type="term" value="P:transmembrane transport"/>
    <property type="evidence" value="ECO:0007669"/>
    <property type="project" value="InterPro"/>
</dbReference>
<name>A0A5E4PNH3_9NEOP</name>
<gene>
    <name evidence="7" type="ORF">LSINAPIS_LOCUS390</name>
</gene>
<sequence length="598" mass="64569">MDSDDPRQPLLGHRAGRSARRTLVKLCGLQSWRRRIPITVWLPNYKLEYLFRDLIAGITVGLTSIPQGIAYAMIAGLPAQVGLYSSIFPGLVYAIFSSCKDVTVGPTAILAALLAKYVAKSPDFAYLASMLTGFVILCLGVLQLGFLLDFISKPVISGFTTAAALQISAAQLKSLFRIAGASGDTFISAVINFITNIKTVQPWDTLLGFASIIVLLIMKRSHIKTSPTDNRWRVTVSNTWLYVIRARNALVVFVSLALAYILYRYGLTPFKLTGTIKGGLPRFGPPPFTTVVNNQTLSFGQMLGVFGAEGLAMPLVAILESIAIAKAFAGSNVVDSSQEMLAIGACNLVSSFAQSMPATGSFTRTALNHASGVITPAGSAFKACLVLLAVTLLAEAFYFIPRATLAGIIMVAMVSIIDLTIVKRLWTSSKSELCVWLLTVIVGCCVGLEYGIAAGAAVDAIRAAVSSARPHVHCEYFKINNYDCILMRLVGTLSYSSAEYVAKFVRSRALDTPTSRHVIIFDAALLRAIDFGVAENLTTAIVDLQKHEHTVFIWNLDPKLHGLFTDIHPDLNRTFVAGSSIESFIGLPSEQHSVNITT</sequence>
<protein>
    <recommendedName>
        <fullName evidence="6">SLC26A/SulP transporter domain-containing protein</fullName>
    </recommendedName>
</protein>
<feature type="transmembrane region" description="Helical" evidence="5">
    <location>
        <begin position="380"/>
        <end position="400"/>
    </location>
</feature>
<dbReference type="Proteomes" id="UP000324832">
    <property type="component" value="Unassembled WGS sequence"/>
</dbReference>
<evidence type="ECO:0000256" key="5">
    <source>
        <dbReference type="SAM" id="Phobius"/>
    </source>
</evidence>
<accession>A0A5E4PNH3</accession>
<dbReference type="AlphaFoldDB" id="A0A5E4PNH3"/>
<dbReference type="InterPro" id="IPR011547">
    <property type="entry name" value="SLC26A/SulP_dom"/>
</dbReference>
<keyword evidence="2 5" id="KW-0812">Transmembrane</keyword>
<feature type="transmembrane region" description="Helical" evidence="5">
    <location>
        <begin position="200"/>
        <end position="218"/>
    </location>
</feature>
<evidence type="ECO:0000313" key="7">
    <source>
        <dbReference type="EMBL" id="VVC86601.1"/>
    </source>
</evidence>
<dbReference type="PANTHER" id="PTHR11814">
    <property type="entry name" value="SULFATE TRANSPORTER"/>
    <property type="match status" value="1"/>
</dbReference>
<keyword evidence="4 5" id="KW-0472">Membrane</keyword>
<keyword evidence="8" id="KW-1185">Reference proteome</keyword>
<evidence type="ECO:0000259" key="6">
    <source>
        <dbReference type="Pfam" id="PF00916"/>
    </source>
</evidence>
<reference evidence="7 8" key="1">
    <citation type="submission" date="2017-07" db="EMBL/GenBank/DDBJ databases">
        <authorList>
            <person name="Talla V."/>
            <person name="Backstrom N."/>
        </authorList>
    </citation>
    <scope>NUCLEOTIDE SEQUENCE [LARGE SCALE GENOMIC DNA]</scope>
</reference>
<keyword evidence="3 5" id="KW-1133">Transmembrane helix</keyword>
<dbReference type="Gene3D" id="3.30.750.24">
    <property type="entry name" value="STAS domain"/>
    <property type="match status" value="1"/>
</dbReference>
<proteinExistence type="predicted"/>
<evidence type="ECO:0000256" key="1">
    <source>
        <dbReference type="ARBA" id="ARBA00004141"/>
    </source>
</evidence>
<dbReference type="InterPro" id="IPR036513">
    <property type="entry name" value="STAS_dom_sf"/>
</dbReference>